<reference evidence="1 2" key="1">
    <citation type="journal article" date="2019" name="Nat. Microbiol.">
        <title>Wide diversity of methane and short-chain alkane metabolisms in uncultured archaea.</title>
        <authorList>
            <person name="Borrel G."/>
            <person name="Adam P.S."/>
            <person name="McKay L.J."/>
            <person name="Chen L.X."/>
            <person name="Sierra-Garcia I.N."/>
            <person name="Sieber C.M."/>
            <person name="Letourneur Q."/>
            <person name="Ghozlane A."/>
            <person name="Andersen G.L."/>
            <person name="Li W.J."/>
            <person name="Hallam S.J."/>
            <person name="Muyzer G."/>
            <person name="de Oliveira V.M."/>
            <person name="Inskeep W.P."/>
            <person name="Banfield J.F."/>
            <person name="Gribaldo S."/>
        </authorList>
    </citation>
    <scope>NUCLEOTIDE SEQUENCE [LARGE SCALE GENOMIC DNA]</scope>
    <source>
        <strain evidence="1">NM1a</strain>
    </source>
</reference>
<dbReference type="EMBL" id="RXIF01000004">
    <property type="protein sequence ID" value="RZN64989.1"/>
    <property type="molecule type" value="Genomic_DNA"/>
</dbReference>
<name>A0A520KSW0_METT2</name>
<accession>A0A520KSW0</accession>
<evidence type="ECO:0000313" key="1">
    <source>
        <dbReference type="EMBL" id="RZN64989.1"/>
    </source>
</evidence>
<dbReference type="AlphaFoldDB" id="A0A520KSW0"/>
<evidence type="ECO:0000313" key="2">
    <source>
        <dbReference type="Proteomes" id="UP000317158"/>
    </source>
</evidence>
<gene>
    <name evidence="1" type="ORF">EF806_02805</name>
</gene>
<dbReference type="GO" id="GO:0005737">
    <property type="term" value="C:cytoplasm"/>
    <property type="evidence" value="ECO:0007669"/>
    <property type="project" value="TreeGrafter"/>
</dbReference>
<protein>
    <recommendedName>
        <fullName evidence="3">HAD family hydrolase</fullName>
    </recommendedName>
</protein>
<proteinExistence type="predicted"/>
<dbReference type="Proteomes" id="UP000317158">
    <property type="component" value="Unassembled WGS sequence"/>
</dbReference>
<dbReference type="PANTHER" id="PTHR19288">
    <property type="entry name" value="4-NITROPHENYLPHOSPHATASE-RELATED"/>
    <property type="match status" value="1"/>
</dbReference>
<evidence type="ECO:0008006" key="3">
    <source>
        <dbReference type="Google" id="ProtNLM"/>
    </source>
</evidence>
<dbReference type="InterPro" id="IPR036412">
    <property type="entry name" value="HAD-like_sf"/>
</dbReference>
<dbReference type="SUPFAM" id="SSF56784">
    <property type="entry name" value="HAD-like"/>
    <property type="match status" value="1"/>
</dbReference>
<organism evidence="1 2">
    <name type="scientific">Methanoliparum thermophilum</name>
    <dbReference type="NCBI Taxonomy" id="2491083"/>
    <lineage>
        <taxon>Archaea</taxon>
        <taxon>Methanobacteriati</taxon>
        <taxon>Methanobacteriota</taxon>
        <taxon>Candidatus Methanoliparia</taxon>
        <taxon>Candidatus Methanoliparales</taxon>
        <taxon>Candidatus Methanoliparaceae</taxon>
        <taxon>Candidatus Methanoliparum</taxon>
    </lineage>
</organism>
<dbReference type="Gene3D" id="3.40.50.1000">
    <property type="entry name" value="HAD superfamily/HAD-like"/>
    <property type="match status" value="1"/>
</dbReference>
<dbReference type="Pfam" id="PF13242">
    <property type="entry name" value="Hydrolase_like"/>
    <property type="match status" value="1"/>
</dbReference>
<comment type="caution">
    <text evidence="1">The sequence shown here is derived from an EMBL/GenBank/DDBJ whole genome shotgun (WGS) entry which is preliminary data.</text>
</comment>
<dbReference type="InterPro" id="IPR023214">
    <property type="entry name" value="HAD_sf"/>
</dbReference>
<dbReference type="PANTHER" id="PTHR19288:SF46">
    <property type="entry name" value="HALOACID DEHALOGENASE-LIKE HYDROLASE DOMAIN-CONTAINING PROTEIN 2"/>
    <property type="match status" value="1"/>
</dbReference>
<sequence length="76" mass="8566">MVAKEFFELALRKLDTRPYDTAIIGDDIFTDIRGAKRFGMKGILVKTGKYSAGVVEEAEIEPDLIIDSISQLREFL</sequence>
<dbReference type="GO" id="GO:0016791">
    <property type="term" value="F:phosphatase activity"/>
    <property type="evidence" value="ECO:0007669"/>
    <property type="project" value="TreeGrafter"/>
</dbReference>